<evidence type="ECO:0000313" key="9">
    <source>
        <dbReference type="EMBL" id="KAJ3684296.1"/>
    </source>
</evidence>
<keyword evidence="5" id="KW-0804">Transcription</keyword>
<sequence length="260" mass="29511">MEGINLSFEREIGSNNEEFKDHSQKKARTRGRWTPVEDEKLKRLVADYGAQNWNLHAQKLEGRSGKSCRLRWYNELDPRIKKEAFTEIEEERLVAAHQLYGNKWSLIAKRFPGRTDNAVKNQWHVIMARKSKREVDQRYMGCRSQELSIMCSSSGESGLTSNTNEQLYVKPDLCLGSSFFQGPDELIVMGIRGNTAMSTGKECSTNFSTMPENLAAISTGRENCTNFATMPENLAVKLHPNYKEAEVTVPFIDFMGVGSI</sequence>
<proteinExistence type="predicted"/>
<evidence type="ECO:0000256" key="1">
    <source>
        <dbReference type="ARBA" id="ARBA00004123"/>
    </source>
</evidence>
<gene>
    <name evidence="9" type="ORF">LUZ61_013460</name>
</gene>
<evidence type="ECO:0000313" key="10">
    <source>
        <dbReference type="Proteomes" id="UP001210211"/>
    </source>
</evidence>
<dbReference type="Proteomes" id="UP001210211">
    <property type="component" value="Unassembled WGS sequence"/>
</dbReference>
<dbReference type="PROSITE" id="PS51294">
    <property type="entry name" value="HTH_MYB"/>
    <property type="match status" value="2"/>
</dbReference>
<comment type="subcellular location">
    <subcellularLocation>
        <location evidence="1">Nucleus</location>
    </subcellularLocation>
</comment>
<dbReference type="PANTHER" id="PTHR45614">
    <property type="entry name" value="MYB PROTEIN-RELATED"/>
    <property type="match status" value="1"/>
</dbReference>
<dbReference type="CDD" id="cd00167">
    <property type="entry name" value="SANT"/>
    <property type="match status" value="2"/>
</dbReference>
<dbReference type="SMART" id="SM00717">
    <property type="entry name" value="SANT"/>
    <property type="match status" value="2"/>
</dbReference>
<feature type="domain" description="HTH myb-type" evidence="8">
    <location>
        <begin position="77"/>
        <end position="131"/>
    </location>
</feature>
<comment type="caution">
    <text evidence="9">The sequence shown here is derived from an EMBL/GenBank/DDBJ whole genome shotgun (WGS) entry which is preliminary data.</text>
</comment>
<evidence type="ECO:0000256" key="6">
    <source>
        <dbReference type="ARBA" id="ARBA00023242"/>
    </source>
</evidence>
<evidence type="ECO:0000259" key="8">
    <source>
        <dbReference type="PROSITE" id="PS51294"/>
    </source>
</evidence>
<dbReference type="AlphaFoldDB" id="A0AAD5W8S2"/>
<name>A0AAD5W8S2_9POAL</name>
<dbReference type="PANTHER" id="PTHR45614:SF259">
    <property type="entry name" value="MYB DOMAIN PROTEIN 89-RELATED"/>
    <property type="match status" value="1"/>
</dbReference>
<dbReference type="SUPFAM" id="SSF46689">
    <property type="entry name" value="Homeodomain-like"/>
    <property type="match status" value="1"/>
</dbReference>
<keyword evidence="4" id="KW-0238">DNA-binding</keyword>
<dbReference type="InterPro" id="IPR001005">
    <property type="entry name" value="SANT/Myb"/>
</dbReference>
<keyword evidence="6" id="KW-0539">Nucleus</keyword>
<keyword evidence="10" id="KW-1185">Reference proteome</keyword>
<evidence type="ECO:0000256" key="2">
    <source>
        <dbReference type="ARBA" id="ARBA00022737"/>
    </source>
</evidence>
<dbReference type="InterPro" id="IPR017930">
    <property type="entry name" value="Myb_dom"/>
</dbReference>
<dbReference type="GO" id="GO:0000981">
    <property type="term" value="F:DNA-binding transcription factor activity, RNA polymerase II-specific"/>
    <property type="evidence" value="ECO:0007669"/>
    <property type="project" value="TreeGrafter"/>
</dbReference>
<dbReference type="GO" id="GO:0000978">
    <property type="term" value="F:RNA polymerase II cis-regulatory region sequence-specific DNA binding"/>
    <property type="evidence" value="ECO:0007669"/>
    <property type="project" value="TreeGrafter"/>
</dbReference>
<dbReference type="InterPro" id="IPR050560">
    <property type="entry name" value="MYB_TF"/>
</dbReference>
<dbReference type="Pfam" id="PF00249">
    <property type="entry name" value="Myb_DNA-binding"/>
    <property type="match status" value="2"/>
</dbReference>
<organism evidence="9 10">
    <name type="scientific">Rhynchospora tenuis</name>
    <dbReference type="NCBI Taxonomy" id="198213"/>
    <lineage>
        <taxon>Eukaryota</taxon>
        <taxon>Viridiplantae</taxon>
        <taxon>Streptophyta</taxon>
        <taxon>Embryophyta</taxon>
        <taxon>Tracheophyta</taxon>
        <taxon>Spermatophyta</taxon>
        <taxon>Magnoliopsida</taxon>
        <taxon>Liliopsida</taxon>
        <taxon>Poales</taxon>
        <taxon>Cyperaceae</taxon>
        <taxon>Cyperoideae</taxon>
        <taxon>Rhynchosporeae</taxon>
        <taxon>Rhynchospora</taxon>
    </lineage>
</organism>
<dbReference type="PROSITE" id="PS50090">
    <property type="entry name" value="MYB_LIKE"/>
    <property type="match status" value="2"/>
</dbReference>
<keyword evidence="2" id="KW-0677">Repeat</keyword>
<dbReference type="EMBL" id="JAMRDG010000002">
    <property type="protein sequence ID" value="KAJ3684296.1"/>
    <property type="molecule type" value="Genomic_DNA"/>
</dbReference>
<dbReference type="Gene3D" id="1.10.10.60">
    <property type="entry name" value="Homeodomain-like"/>
    <property type="match status" value="2"/>
</dbReference>
<dbReference type="InterPro" id="IPR009057">
    <property type="entry name" value="Homeodomain-like_sf"/>
</dbReference>
<keyword evidence="3" id="KW-0805">Transcription regulation</keyword>
<evidence type="ECO:0000259" key="7">
    <source>
        <dbReference type="PROSITE" id="PS50090"/>
    </source>
</evidence>
<evidence type="ECO:0000256" key="4">
    <source>
        <dbReference type="ARBA" id="ARBA00023125"/>
    </source>
</evidence>
<dbReference type="GO" id="GO:0005634">
    <property type="term" value="C:nucleus"/>
    <property type="evidence" value="ECO:0007669"/>
    <property type="project" value="UniProtKB-SubCell"/>
</dbReference>
<feature type="domain" description="HTH myb-type" evidence="8">
    <location>
        <begin position="25"/>
        <end position="76"/>
    </location>
</feature>
<evidence type="ECO:0000256" key="5">
    <source>
        <dbReference type="ARBA" id="ARBA00023163"/>
    </source>
</evidence>
<dbReference type="FunFam" id="1.10.10.60:FF:000060">
    <property type="entry name" value="MYB transcription factor"/>
    <property type="match status" value="1"/>
</dbReference>
<reference evidence="9 10" key="1">
    <citation type="journal article" date="2022" name="Cell">
        <title>Repeat-based holocentromeres influence genome architecture and karyotype evolution.</title>
        <authorList>
            <person name="Hofstatter P.G."/>
            <person name="Thangavel G."/>
            <person name="Lux T."/>
            <person name="Neumann P."/>
            <person name="Vondrak T."/>
            <person name="Novak P."/>
            <person name="Zhang M."/>
            <person name="Costa L."/>
            <person name="Castellani M."/>
            <person name="Scott A."/>
            <person name="Toegelov H."/>
            <person name="Fuchs J."/>
            <person name="Mata-Sucre Y."/>
            <person name="Dias Y."/>
            <person name="Vanzela A.L.L."/>
            <person name="Huettel B."/>
            <person name="Almeida C.C.S."/>
            <person name="Simkova H."/>
            <person name="Souza G."/>
            <person name="Pedrosa-Harand A."/>
            <person name="Macas J."/>
            <person name="Mayer K.F.X."/>
            <person name="Houben A."/>
            <person name="Marques A."/>
        </authorList>
    </citation>
    <scope>NUCLEOTIDE SEQUENCE [LARGE SCALE GENOMIC DNA]</scope>
    <source>
        <strain evidence="9">RhyTen1mFocal</strain>
    </source>
</reference>
<evidence type="ECO:0000256" key="3">
    <source>
        <dbReference type="ARBA" id="ARBA00023015"/>
    </source>
</evidence>
<feature type="domain" description="Myb-like" evidence="7">
    <location>
        <begin position="77"/>
        <end position="127"/>
    </location>
</feature>
<feature type="domain" description="Myb-like" evidence="7">
    <location>
        <begin position="25"/>
        <end position="76"/>
    </location>
</feature>
<protein>
    <submittedName>
        <fullName evidence="9">Uncharacterized protein</fullName>
    </submittedName>
</protein>
<accession>A0AAD5W8S2</accession>